<dbReference type="GO" id="GO:0006950">
    <property type="term" value="P:response to stress"/>
    <property type="evidence" value="ECO:0007669"/>
    <property type="project" value="TreeGrafter"/>
</dbReference>
<accession>A0A4V3WFT9</accession>
<organism evidence="5 6">
    <name type="scientific">Cohnella fermenti</name>
    <dbReference type="NCBI Taxonomy" id="2565925"/>
    <lineage>
        <taxon>Bacteria</taxon>
        <taxon>Bacillati</taxon>
        <taxon>Bacillota</taxon>
        <taxon>Bacilli</taxon>
        <taxon>Bacillales</taxon>
        <taxon>Paenibacillaceae</taxon>
        <taxon>Cohnella</taxon>
    </lineage>
</organism>
<dbReference type="InterPro" id="IPR036388">
    <property type="entry name" value="WH-like_DNA-bd_sf"/>
</dbReference>
<name>A0A4V3WFT9_9BACL</name>
<dbReference type="PANTHER" id="PTHR33164:SF43">
    <property type="entry name" value="HTH-TYPE TRANSCRIPTIONAL REPRESSOR YETL"/>
    <property type="match status" value="1"/>
</dbReference>
<dbReference type="OrthoDB" id="582199at2"/>
<dbReference type="EMBL" id="SSOB01000008">
    <property type="protein sequence ID" value="THF81638.1"/>
    <property type="molecule type" value="Genomic_DNA"/>
</dbReference>
<dbReference type="Proteomes" id="UP000310636">
    <property type="component" value="Unassembled WGS sequence"/>
</dbReference>
<dbReference type="InterPro" id="IPR023187">
    <property type="entry name" value="Tscrpt_reg_MarR-type_CS"/>
</dbReference>
<evidence type="ECO:0000259" key="4">
    <source>
        <dbReference type="PROSITE" id="PS50995"/>
    </source>
</evidence>
<protein>
    <submittedName>
        <fullName evidence="5">MarR family transcriptional regulator</fullName>
    </submittedName>
</protein>
<feature type="domain" description="HTH marR-type" evidence="4">
    <location>
        <begin position="14"/>
        <end position="147"/>
    </location>
</feature>
<evidence type="ECO:0000256" key="3">
    <source>
        <dbReference type="ARBA" id="ARBA00023163"/>
    </source>
</evidence>
<keyword evidence="6" id="KW-1185">Reference proteome</keyword>
<comment type="caution">
    <text evidence="5">The sequence shown here is derived from an EMBL/GenBank/DDBJ whole genome shotgun (WGS) entry which is preliminary data.</text>
</comment>
<dbReference type="RefSeq" id="WP_136369234.1">
    <property type="nucleotide sequence ID" value="NZ_SSOB01000008.1"/>
</dbReference>
<keyword evidence="1" id="KW-0805">Transcription regulation</keyword>
<dbReference type="PANTHER" id="PTHR33164">
    <property type="entry name" value="TRANSCRIPTIONAL REGULATOR, MARR FAMILY"/>
    <property type="match status" value="1"/>
</dbReference>
<dbReference type="Pfam" id="PF12802">
    <property type="entry name" value="MarR_2"/>
    <property type="match status" value="1"/>
</dbReference>
<evidence type="ECO:0000256" key="2">
    <source>
        <dbReference type="ARBA" id="ARBA00023125"/>
    </source>
</evidence>
<evidence type="ECO:0000313" key="5">
    <source>
        <dbReference type="EMBL" id="THF81638.1"/>
    </source>
</evidence>
<dbReference type="Gene3D" id="1.10.10.10">
    <property type="entry name" value="Winged helix-like DNA-binding domain superfamily/Winged helix DNA-binding domain"/>
    <property type="match status" value="1"/>
</dbReference>
<dbReference type="InterPro" id="IPR039422">
    <property type="entry name" value="MarR/SlyA-like"/>
</dbReference>
<dbReference type="InterPro" id="IPR036390">
    <property type="entry name" value="WH_DNA-bd_sf"/>
</dbReference>
<proteinExistence type="predicted"/>
<dbReference type="PRINTS" id="PR00598">
    <property type="entry name" value="HTHMARR"/>
</dbReference>
<dbReference type="AlphaFoldDB" id="A0A4V3WFT9"/>
<dbReference type="PROSITE" id="PS01117">
    <property type="entry name" value="HTH_MARR_1"/>
    <property type="match status" value="1"/>
</dbReference>
<gene>
    <name evidence="5" type="ORF">E6C55_07865</name>
</gene>
<dbReference type="SMART" id="SM00347">
    <property type="entry name" value="HTH_MARR"/>
    <property type="match status" value="1"/>
</dbReference>
<reference evidence="5 6" key="1">
    <citation type="submission" date="2019-04" db="EMBL/GenBank/DDBJ databases">
        <title>Cohnella sp. nov. isolated from preserved vegetables.</title>
        <authorList>
            <person name="Lin S.-Y."/>
            <person name="Hung M.-H."/>
            <person name="Young C.-C."/>
        </authorList>
    </citation>
    <scope>NUCLEOTIDE SEQUENCE [LARGE SCALE GENOMIC DNA]</scope>
    <source>
        <strain evidence="5 6">CC-MHH1044</strain>
    </source>
</reference>
<keyword evidence="2" id="KW-0238">DNA-binding</keyword>
<dbReference type="SUPFAM" id="SSF46785">
    <property type="entry name" value="Winged helix' DNA-binding domain"/>
    <property type="match status" value="1"/>
</dbReference>
<dbReference type="InterPro" id="IPR000835">
    <property type="entry name" value="HTH_MarR-typ"/>
</dbReference>
<evidence type="ECO:0000313" key="6">
    <source>
        <dbReference type="Proteomes" id="UP000310636"/>
    </source>
</evidence>
<evidence type="ECO:0000256" key="1">
    <source>
        <dbReference type="ARBA" id="ARBA00023015"/>
    </source>
</evidence>
<keyword evidence="3" id="KW-0804">Transcription</keyword>
<sequence>MDDLQRYVLEQPVEVEAFFAMVDTTAELIGVSEKYWSSQGINGARIRILVEIAKAGGAILPSVLAERIGVTKANISVLLAPLERQGYIRSADDPEDGRKRRVLLTEVGERLLLDALPGNRLTIGKRMTKLSADELKQLLSLLRKLRGDLGEPG</sequence>
<dbReference type="PROSITE" id="PS50995">
    <property type="entry name" value="HTH_MARR_2"/>
    <property type="match status" value="1"/>
</dbReference>
<dbReference type="GO" id="GO:0003677">
    <property type="term" value="F:DNA binding"/>
    <property type="evidence" value="ECO:0007669"/>
    <property type="project" value="UniProtKB-KW"/>
</dbReference>
<dbReference type="GO" id="GO:0003700">
    <property type="term" value="F:DNA-binding transcription factor activity"/>
    <property type="evidence" value="ECO:0007669"/>
    <property type="project" value="InterPro"/>
</dbReference>